<organism evidence="21 22">
    <name type="scientific">Phialemonium atrogriseum</name>
    <dbReference type="NCBI Taxonomy" id="1093897"/>
    <lineage>
        <taxon>Eukaryota</taxon>
        <taxon>Fungi</taxon>
        <taxon>Dikarya</taxon>
        <taxon>Ascomycota</taxon>
        <taxon>Pezizomycotina</taxon>
        <taxon>Sordariomycetes</taxon>
        <taxon>Sordariomycetidae</taxon>
        <taxon>Cephalothecales</taxon>
        <taxon>Cephalothecaceae</taxon>
        <taxon>Phialemonium</taxon>
    </lineage>
</organism>
<dbReference type="GO" id="GO:0050660">
    <property type="term" value="F:flavin adenine dinucleotide binding"/>
    <property type="evidence" value="ECO:0007669"/>
    <property type="project" value="TreeGrafter"/>
</dbReference>
<dbReference type="PROSITE" id="PS51384">
    <property type="entry name" value="FAD_FR"/>
    <property type="match status" value="1"/>
</dbReference>
<dbReference type="EC" id="1.6.2.4" evidence="16"/>
<dbReference type="GO" id="GO:0003958">
    <property type="term" value="F:NADPH-hemoprotein reductase activity"/>
    <property type="evidence" value="ECO:0007669"/>
    <property type="project" value="UniProtKB-UniRule"/>
</dbReference>
<comment type="caution">
    <text evidence="21">The sequence shown here is derived from an EMBL/GenBank/DDBJ whole genome shotgun (WGS) entry which is preliminary data.</text>
</comment>
<dbReference type="PIRSF" id="PIRSF000209">
    <property type="entry name" value="Bifunctional_P450_P450R"/>
    <property type="match status" value="1"/>
</dbReference>
<comment type="similarity">
    <text evidence="2 16">In the N-terminal section; belongs to the cytochrome P450 family.</text>
</comment>
<dbReference type="PANTHER" id="PTHR19384:SF127">
    <property type="entry name" value="BIFUNCTIONAL CYTOCHROME P450_NADPH--P450 REDUCTASE"/>
    <property type="match status" value="1"/>
</dbReference>
<evidence type="ECO:0000256" key="3">
    <source>
        <dbReference type="ARBA" id="ARBA00022448"/>
    </source>
</evidence>
<dbReference type="InterPro" id="IPR001128">
    <property type="entry name" value="Cyt_P450"/>
</dbReference>
<keyword evidence="9 16" id="KW-0521">NADP</keyword>
<dbReference type="GO" id="GO:0005506">
    <property type="term" value="F:iron ion binding"/>
    <property type="evidence" value="ECO:0007669"/>
    <property type="project" value="UniProtKB-UniRule"/>
</dbReference>
<dbReference type="FunFam" id="3.40.50.360:FF:000032">
    <property type="entry name" value="Bifunctional cytochrome P450/NADPH--P450 reductase"/>
    <property type="match status" value="1"/>
</dbReference>
<evidence type="ECO:0000256" key="4">
    <source>
        <dbReference type="ARBA" id="ARBA00022617"/>
    </source>
</evidence>
<dbReference type="InterPro" id="IPR001433">
    <property type="entry name" value="OxRdtase_FAD/NAD-bd"/>
</dbReference>
<dbReference type="EMBL" id="MU839006">
    <property type="protein sequence ID" value="KAK1768052.1"/>
    <property type="molecule type" value="Genomic_DNA"/>
</dbReference>
<reference evidence="21" key="1">
    <citation type="submission" date="2023-06" db="EMBL/GenBank/DDBJ databases">
        <title>Genome-scale phylogeny and comparative genomics of the fungal order Sordariales.</title>
        <authorList>
            <consortium name="Lawrence Berkeley National Laboratory"/>
            <person name="Hensen N."/>
            <person name="Bonometti L."/>
            <person name="Westerberg I."/>
            <person name="Brannstrom I.O."/>
            <person name="Guillou S."/>
            <person name="Cros-Aarteil S."/>
            <person name="Calhoun S."/>
            <person name="Haridas S."/>
            <person name="Kuo A."/>
            <person name="Mondo S."/>
            <person name="Pangilinan J."/>
            <person name="Riley R."/>
            <person name="Labutti K."/>
            <person name="Andreopoulos B."/>
            <person name="Lipzen A."/>
            <person name="Chen C."/>
            <person name="Yanf M."/>
            <person name="Daum C."/>
            <person name="Ng V."/>
            <person name="Clum A."/>
            <person name="Steindorff A."/>
            <person name="Ohm R."/>
            <person name="Martin F."/>
            <person name="Silar P."/>
            <person name="Natvig D."/>
            <person name="Lalanne C."/>
            <person name="Gautier V."/>
            <person name="Ament-Velasquez S.L."/>
            <person name="Kruys A."/>
            <person name="Hutchinson M.I."/>
            <person name="Powell A.J."/>
            <person name="Barry K."/>
            <person name="Miller A.N."/>
            <person name="Grigoriev I.V."/>
            <person name="Debuchy R."/>
            <person name="Gladieux P."/>
            <person name="Thoren M.H."/>
            <person name="Johannesson H."/>
        </authorList>
    </citation>
    <scope>NUCLEOTIDE SEQUENCE</scope>
    <source>
        <strain evidence="21">8032-3</strain>
    </source>
</reference>
<comment type="catalytic activity">
    <reaction evidence="14 16">
        <text>an organic molecule + reduced [NADPH--hemoprotein reductase] + O2 = an alcohol + oxidized [NADPH--hemoprotein reductase] + H2O + H(+)</text>
        <dbReference type="Rhea" id="RHEA:17149"/>
        <dbReference type="Rhea" id="RHEA-COMP:11964"/>
        <dbReference type="Rhea" id="RHEA-COMP:11965"/>
        <dbReference type="ChEBI" id="CHEBI:15377"/>
        <dbReference type="ChEBI" id="CHEBI:15378"/>
        <dbReference type="ChEBI" id="CHEBI:15379"/>
        <dbReference type="ChEBI" id="CHEBI:30879"/>
        <dbReference type="ChEBI" id="CHEBI:57618"/>
        <dbReference type="ChEBI" id="CHEBI:58210"/>
        <dbReference type="ChEBI" id="CHEBI:142491"/>
        <dbReference type="EC" id="1.14.14.1"/>
    </reaction>
</comment>
<evidence type="ECO:0000256" key="9">
    <source>
        <dbReference type="ARBA" id="ARBA00022857"/>
    </source>
</evidence>
<dbReference type="InterPro" id="IPR023173">
    <property type="entry name" value="NADPH_Cyt_P450_Rdtase_alpha"/>
</dbReference>
<dbReference type="Pfam" id="PF00667">
    <property type="entry name" value="FAD_binding_1"/>
    <property type="match status" value="1"/>
</dbReference>
<dbReference type="FunFam" id="3.40.50.80:FF:000031">
    <property type="entry name" value="Bifunctional cytochrome P450/NADPH--P450 reductase"/>
    <property type="match status" value="1"/>
</dbReference>
<dbReference type="InterPro" id="IPR008254">
    <property type="entry name" value="Flavodoxin/NO_synth"/>
</dbReference>
<dbReference type="InterPro" id="IPR039261">
    <property type="entry name" value="FNR_nucleotide-bd"/>
</dbReference>
<dbReference type="Proteomes" id="UP001244011">
    <property type="component" value="Unassembled WGS sequence"/>
</dbReference>
<evidence type="ECO:0000256" key="17">
    <source>
        <dbReference type="PIRSR" id="PIRSR000209-1"/>
    </source>
</evidence>
<evidence type="ECO:0000256" key="7">
    <source>
        <dbReference type="ARBA" id="ARBA00022723"/>
    </source>
</evidence>
<dbReference type="PANTHER" id="PTHR19384">
    <property type="entry name" value="NITRIC OXIDE SYNTHASE-RELATED"/>
    <property type="match status" value="1"/>
</dbReference>
<dbReference type="Pfam" id="PF00258">
    <property type="entry name" value="Flavodoxin_1"/>
    <property type="match status" value="1"/>
</dbReference>
<evidence type="ECO:0000259" key="19">
    <source>
        <dbReference type="PROSITE" id="PS50902"/>
    </source>
</evidence>
<dbReference type="SUPFAM" id="SSF63380">
    <property type="entry name" value="Riboflavin synthase domain-like"/>
    <property type="match status" value="1"/>
</dbReference>
<dbReference type="GO" id="GO:0010181">
    <property type="term" value="F:FMN binding"/>
    <property type="evidence" value="ECO:0007669"/>
    <property type="project" value="UniProtKB-UniRule"/>
</dbReference>
<dbReference type="PRINTS" id="PR00463">
    <property type="entry name" value="EP450I"/>
</dbReference>
<evidence type="ECO:0000256" key="18">
    <source>
        <dbReference type="SAM" id="MobiDB-lite"/>
    </source>
</evidence>
<gene>
    <name evidence="21" type="ORF">QBC33DRAFT_42834</name>
</gene>
<dbReference type="EC" id="1.14.14.1" evidence="16"/>
<dbReference type="FunFam" id="2.40.30.10:FF:000198">
    <property type="entry name" value="Bifunctional cytochrome P450/NADPH--P450 reductase"/>
    <property type="match status" value="1"/>
</dbReference>
<comment type="cofactor">
    <cofactor evidence="1 16 17">
        <name>heme</name>
        <dbReference type="ChEBI" id="CHEBI:30413"/>
    </cofactor>
</comment>
<dbReference type="InterPro" id="IPR036396">
    <property type="entry name" value="Cyt_P450_sf"/>
</dbReference>
<dbReference type="InterPro" id="IPR002401">
    <property type="entry name" value="Cyt_P450_E_grp-I"/>
</dbReference>
<evidence type="ECO:0000256" key="10">
    <source>
        <dbReference type="ARBA" id="ARBA00022982"/>
    </source>
</evidence>
<evidence type="ECO:0000256" key="13">
    <source>
        <dbReference type="ARBA" id="ARBA00023033"/>
    </source>
</evidence>
<evidence type="ECO:0000256" key="5">
    <source>
        <dbReference type="ARBA" id="ARBA00022630"/>
    </source>
</evidence>
<dbReference type="InterPro" id="IPR029039">
    <property type="entry name" value="Flavoprotein-like_sf"/>
</dbReference>
<evidence type="ECO:0000256" key="6">
    <source>
        <dbReference type="ARBA" id="ARBA00022643"/>
    </source>
</evidence>
<dbReference type="CDD" id="cd11068">
    <property type="entry name" value="CYP120A1"/>
    <property type="match status" value="1"/>
</dbReference>
<evidence type="ECO:0000256" key="11">
    <source>
        <dbReference type="ARBA" id="ARBA00023002"/>
    </source>
</evidence>
<evidence type="ECO:0000313" key="21">
    <source>
        <dbReference type="EMBL" id="KAK1768052.1"/>
    </source>
</evidence>
<feature type="domain" description="Flavodoxin-like" evidence="19">
    <location>
        <begin position="503"/>
        <end position="644"/>
    </location>
</feature>
<dbReference type="Pfam" id="PF00175">
    <property type="entry name" value="NAD_binding_1"/>
    <property type="match status" value="1"/>
</dbReference>
<dbReference type="GO" id="GO:0070330">
    <property type="term" value="F:aromatase activity"/>
    <property type="evidence" value="ECO:0007669"/>
    <property type="project" value="UniProtKB-UniRule"/>
</dbReference>
<keyword evidence="7 16" id="KW-0479">Metal-binding</keyword>
<feature type="domain" description="FAD-binding FR-type" evidence="20">
    <location>
        <begin position="681"/>
        <end position="912"/>
    </location>
</feature>
<dbReference type="AlphaFoldDB" id="A0AAJ0C3J9"/>
<keyword evidence="10 16" id="KW-0249">Electron transport</keyword>
<dbReference type="InterPro" id="IPR003097">
    <property type="entry name" value="CysJ-like_FAD-binding"/>
</dbReference>
<feature type="binding site" description="axial binding residue" evidence="17">
    <location>
        <position position="408"/>
    </location>
    <ligand>
        <name>heme</name>
        <dbReference type="ChEBI" id="CHEBI:30413"/>
    </ligand>
    <ligandPart>
        <name>Fe</name>
        <dbReference type="ChEBI" id="CHEBI:18248"/>
    </ligandPart>
</feature>
<proteinExistence type="inferred from homology"/>
<keyword evidence="3 16" id="KW-0813">Transport</keyword>
<dbReference type="PROSITE" id="PS00086">
    <property type="entry name" value="CYTOCHROME_P450"/>
    <property type="match status" value="1"/>
</dbReference>
<dbReference type="InterPro" id="IPR023206">
    <property type="entry name" value="Bifunctional_P450_P450_red"/>
</dbReference>
<evidence type="ECO:0000256" key="2">
    <source>
        <dbReference type="ARBA" id="ARBA00010018"/>
    </source>
</evidence>
<keyword evidence="6 16" id="KW-0288">FMN</keyword>
<dbReference type="InterPro" id="IPR017972">
    <property type="entry name" value="Cyt_P450_CS"/>
</dbReference>
<dbReference type="InterPro" id="IPR017938">
    <property type="entry name" value="Riboflavin_synthase-like_b-brl"/>
</dbReference>
<dbReference type="Gene3D" id="3.40.50.360">
    <property type="match status" value="1"/>
</dbReference>
<evidence type="ECO:0000256" key="16">
    <source>
        <dbReference type="PIRNR" id="PIRNR000209"/>
    </source>
</evidence>
<dbReference type="SUPFAM" id="SSF48264">
    <property type="entry name" value="Cytochrome P450"/>
    <property type="match status" value="1"/>
</dbReference>
<sequence length="1074" mass="118534">MSEGTTPIPSPPGLPFLGNVGDIDPNFPLGSMVNMAEKYGPIFRLNMPGRSVVILSTQELINEACDEKRFGKGIENVLKEIRNGVHDGLFTARNDEPNWGLAHRILMPAFGPMKIQSMFDEMHDIASQLAMKWARHGSSVPILASEDFTRLTLDTLALCAMDYRFNSYYHDELHPFIEAMGNFLVESGNRSRRPPYTSILYRHANQQYNDDIDLLRDTAHDVLQARKKNPTDRKDLLSAMLNGVDPKTGGKLSDSSIIDNLITFLIAGHETTSGLLTFTFYQLLRNPDAYRKAQKEIDEVIGSGPIKVEHMSKLPYISAVLRETLRLSAPIPAFGVKSLKDQVIGGKYFIQEGQPLALLLAKSHVDPAVYGETANDFIPERMLDENFDRLNKEFPNCWKPFGNGMRGCIGRPFAWQEALLVMAMLLQNFNFMLDDPNYSLRIKQTLTIKPKDFFMRAILRDGLTATELDHRLSGTPPATPSGQEARASGAAPAKESKVKGKPMAIFYGSNTGTCETLAQRLASDAPAHGFSATVVEPLDAANQKVPTDQPVVIITASYEGQPPDNAALFVSWLQSLKGKEMGDVSYAVYGCGHHDWAQTFHRIPKLVDSTLENLGGTRITPMGLTDAAKGNMFTDFETWEDETFWPAMAEKYGIAAQAENEPFSSTLSVEFSTPRSSTLRQDVKEAIVVNTKLLTAPGEPAKNHMEIQLPSDARYAAGDYLAILPLNPRESVNRVMRHFHIPWDAHITISAHGHTSLPTNISTPVADVLGAYVELAQPATKRSILALAGLAKDPGTAAKLALLAGDDYDAEIGAKRVSVLDLLERFPAADLPFDSFLSLLPPMRVRQYSISSSPLWKPDHVTLTYTLLDSPSLSGLPGHRHVGVASSYLSSLGPGDKLHVSVRPSHSSFHLPADADRTPIICVAAGTGLAPFRGFVQERAAQLAAGRELAPALLFVGCRAPAVDDLYRDELDRWEALGAVGVRRAFSRRPEEGEGCKYVQDRLWRDREEVMGLWERGAKVFVCGSRQVGEGVKRVAIEMAKEMSRRKGKDSNDEEALKWFEGIKNERYATDVFD</sequence>
<evidence type="ECO:0000259" key="20">
    <source>
        <dbReference type="PROSITE" id="PS51384"/>
    </source>
</evidence>
<dbReference type="InterPro" id="IPR017927">
    <property type="entry name" value="FAD-bd_FR_type"/>
</dbReference>
<evidence type="ECO:0000256" key="15">
    <source>
        <dbReference type="ARBA" id="ARBA00049342"/>
    </source>
</evidence>
<evidence type="ECO:0000256" key="1">
    <source>
        <dbReference type="ARBA" id="ARBA00001971"/>
    </source>
</evidence>
<keyword evidence="8 16" id="KW-0274">FAD</keyword>
<dbReference type="PROSITE" id="PS50902">
    <property type="entry name" value="FLAVODOXIN_LIKE"/>
    <property type="match status" value="1"/>
</dbReference>
<name>A0AAJ0C3J9_9PEZI</name>
<comment type="cofactor">
    <cofactor evidence="16">
        <name>FAD</name>
        <dbReference type="ChEBI" id="CHEBI:57692"/>
    </cofactor>
    <cofactor evidence="16">
        <name>FMN</name>
        <dbReference type="ChEBI" id="CHEBI:58210"/>
    </cofactor>
</comment>
<dbReference type="FunFam" id="1.10.630.10:FF:000040">
    <property type="entry name" value="Bifunctional cytochrome P450/NADPH--P450 reductase"/>
    <property type="match status" value="1"/>
</dbReference>
<evidence type="ECO:0000256" key="14">
    <source>
        <dbReference type="ARBA" id="ARBA00047827"/>
    </source>
</evidence>
<dbReference type="SUPFAM" id="SSF52218">
    <property type="entry name" value="Flavoproteins"/>
    <property type="match status" value="1"/>
</dbReference>
<dbReference type="SUPFAM" id="SSF52343">
    <property type="entry name" value="Ferredoxin reductase-like, C-terminal NADP-linked domain"/>
    <property type="match status" value="1"/>
</dbReference>
<dbReference type="Gene3D" id="2.40.30.10">
    <property type="entry name" value="Translation factors"/>
    <property type="match status" value="1"/>
</dbReference>
<keyword evidence="5 16" id="KW-0285">Flavoprotein</keyword>
<dbReference type="Gene3D" id="1.10.630.10">
    <property type="entry name" value="Cytochrome P450"/>
    <property type="match status" value="1"/>
</dbReference>
<dbReference type="GO" id="GO:0020037">
    <property type="term" value="F:heme binding"/>
    <property type="evidence" value="ECO:0007669"/>
    <property type="project" value="UniProtKB-UniRule"/>
</dbReference>
<dbReference type="Gene3D" id="3.40.50.80">
    <property type="entry name" value="Nucleotide-binding domain of ferredoxin-NADP reductase (FNR) module"/>
    <property type="match status" value="1"/>
</dbReference>
<keyword evidence="4 16" id="KW-0349">Heme</keyword>
<feature type="region of interest" description="Disordered" evidence="18">
    <location>
        <begin position="469"/>
        <end position="496"/>
    </location>
</feature>
<evidence type="ECO:0000256" key="8">
    <source>
        <dbReference type="ARBA" id="ARBA00022827"/>
    </source>
</evidence>
<comment type="catalytic activity">
    <reaction evidence="15 16">
        <text>2 oxidized [cytochrome P450] + NADPH = 2 reduced [cytochrome P450] + NADP(+) + H(+)</text>
        <dbReference type="Rhea" id="RHEA:24040"/>
        <dbReference type="Rhea" id="RHEA-COMP:14627"/>
        <dbReference type="Rhea" id="RHEA-COMP:14628"/>
        <dbReference type="ChEBI" id="CHEBI:15378"/>
        <dbReference type="ChEBI" id="CHEBI:55376"/>
        <dbReference type="ChEBI" id="CHEBI:57783"/>
        <dbReference type="ChEBI" id="CHEBI:58349"/>
        <dbReference type="ChEBI" id="CHEBI:60344"/>
        <dbReference type="EC" id="1.6.2.4"/>
    </reaction>
</comment>
<dbReference type="Gene3D" id="1.20.990.10">
    <property type="entry name" value="NADPH-cytochrome p450 Reductase, Chain A, domain 3"/>
    <property type="match status" value="1"/>
</dbReference>
<dbReference type="RefSeq" id="XP_060284265.1">
    <property type="nucleotide sequence ID" value="XM_060424154.1"/>
</dbReference>
<evidence type="ECO:0000256" key="12">
    <source>
        <dbReference type="ARBA" id="ARBA00023004"/>
    </source>
</evidence>
<dbReference type="CDD" id="cd06206">
    <property type="entry name" value="bifunctional_CYPOR"/>
    <property type="match status" value="1"/>
</dbReference>
<dbReference type="PRINTS" id="PR00385">
    <property type="entry name" value="P450"/>
</dbReference>
<accession>A0AAJ0C3J9</accession>
<dbReference type="GeneID" id="85307341"/>
<dbReference type="GO" id="GO:0005829">
    <property type="term" value="C:cytosol"/>
    <property type="evidence" value="ECO:0007669"/>
    <property type="project" value="TreeGrafter"/>
</dbReference>
<keyword evidence="22" id="KW-1185">Reference proteome</keyword>
<dbReference type="Pfam" id="PF00067">
    <property type="entry name" value="p450"/>
    <property type="match status" value="1"/>
</dbReference>
<evidence type="ECO:0000313" key="22">
    <source>
        <dbReference type="Proteomes" id="UP001244011"/>
    </source>
</evidence>
<keyword evidence="12 16" id="KW-0408">Iron</keyword>
<keyword evidence="11 16" id="KW-0560">Oxidoreductase</keyword>
<keyword evidence="13 16" id="KW-0503">Monooxygenase</keyword>
<protein>
    <recommendedName>
        <fullName evidence="16">Bifunctional cytochrome P450/NADPH--P450 reductase</fullName>
    </recommendedName>
    <domain>
        <recommendedName>
            <fullName evidence="16">Cytochrome P450</fullName>
            <ecNumber evidence="16">1.14.14.1</ecNumber>
        </recommendedName>
    </domain>
    <domain>
        <recommendedName>
            <fullName evidence="16">NADPH--cytochrome P450 reductase</fullName>
            <ecNumber evidence="16">1.6.2.4</ecNumber>
        </recommendedName>
    </domain>
</protein>